<dbReference type="Proteomes" id="UP000830395">
    <property type="component" value="Chromosome 13"/>
</dbReference>
<evidence type="ECO:0000313" key="1">
    <source>
        <dbReference type="EMBL" id="MCJ8739514.1"/>
    </source>
</evidence>
<proteinExistence type="predicted"/>
<gene>
    <name evidence="1" type="ORF">PDJAM_G00048040</name>
</gene>
<name>A0ACC5YV31_9TELE</name>
<keyword evidence="2" id="KW-1185">Reference proteome</keyword>
<evidence type="ECO:0000313" key="2">
    <source>
        <dbReference type="Proteomes" id="UP000830395"/>
    </source>
</evidence>
<sequence length="370" mass="42895">MHLVMATEEECAAAEIMRSLGRHLNCLNEGQKSTRKQALEDIKKETIEKGLSSTVLQEVFACLLKPLLRCLSDPMERCREVAIQIIGDFIRCVSKPESSVPYIMPSLAQRLGGKEIVEPAEELRLSMVEVLSLIAEVCGRHLAPYLDDMIKILQKTIIDPFPDVIKESCKCTIQFARSIPDHFHMQAECLVKPLMQTISHQHSRVRKAVTLVVGDWLLNLRDRYSYFHKLIPLLLSSLSDDLPEIKALACELWRQVGTQWEKENEDDLKDKMDFFLSPTLQYPHGGEFNKYIISVHRACSMMRRHIFKRRESEYIGRRMLDMELPGRRRRGRPKRRYMEVINEDMKLVGASVEDAEDRDRWRVMIRCGNP</sequence>
<dbReference type="EMBL" id="CM040987">
    <property type="protein sequence ID" value="MCJ8739514.1"/>
    <property type="molecule type" value="Genomic_DNA"/>
</dbReference>
<comment type="caution">
    <text evidence="1">The sequence shown here is derived from an EMBL/GenBank/DDBJ whole genome shotgun (WGS) entry which is preliminary data.</text>
</comment>
<protein>
    <submittedName>
        <fullName evidence="1">Uncharacterized protein</fullName>
    </submittedName>
</protein>
<accession>A0ACC5YV31</accession>
<organism evidence="1 2">
    <name type="scientific">Pangasius djambal</name>
    <dbReference type="NCBI Taxonomy" id="1691987"/>
    <lineage>
        <taxon>Eukaryota</taxon>
        <taxon>Metazoa</taxon>
        <taxon>Chordata</taxon>
        <taxon>Craniata</taxon>
        <taxon>Vertebrata</taxon>
        <taxon>Euteleostomi</taxon>
        <taxon>Actinopterygii</taxon>
        <taxon>Neopterygii</taxon>
        <taxon>Teleostei</taxon>
        <taxon>Ostariophysi</taxon>
        <taxon>Siluriformes</taxon>
        <taxon>Pangasiidae</taxon>
        <taxon>Pangasius</taxon>
    </lineage>
</organism>
<reference evidence="1" key="1">
    <citation type="submission" date="2020-02" db="EMBL/GenBank/DDBJ databases">
        <title>Genome sequencing of the panga catfish, Pangasius djambal.</title>
        <authorList>
            <person name="Wen M."/>
            <person name="Zahm M."/>
            <person name="Roques C."/>
            <person name="Cabau C."/>
            <person name="Klopp C."/>
            <person name="Donnadieu C."/>
            <person name="Jouanno E."/>
            <person name="Avarre J.-C."/>
            <person name="Campet M."/>
            <person name="Ha T."/>
            <person name="Dugue R."/>
            <person name="Lampietro C."/>
            <person name="Louis A."/>
            <person name="Herpin A."/>
            <person name="Echchiki A."/>
            <person name="Berthelot C."/>
            <person name="Parey E."/>
            <person name="Roest-Crollius H."/>
            <person name="Braasch I."/>
            <person name="Postlethwait J.H."/>
            <person name="Bobe J."/>
            <person name="Montfort J."/>
            <person name="Bouchez O."/>
            <person name="Begum T."/>
            <person name="Schartl M."/>
            <person name="Gustiano R."/>
            <person name="Guiguen Y."/>
        </authorList>
    </citation>
    <scope>NUCLEOTIDE SEQUENCE</scope>
    <source>
        <strain evidence="1">Pdj_M5554</strain>
    </source>
</reference>